<evidence type="ECO:0000313" key="2">
    <source>
        <dbReference type="Proteomes" id="UP001612741"/>
    </source>
</evidence>
<organism evidence="1 2">
    <name type="scientific">Nonomuraea typhae</name>
    <dbReference type="NCBI Taxonomy" id="2603600"/>
    <lineage>
        <taxon>Bacteria</taxon>
        <taxon>Bacillati</taxon>
        <taxon>Actinomycetota</taxon>
        <taxon>Actinomycetes</taxon>
        <taxon>Streptosporangiales</taxon>
        <taxon>Streptosporangiaceae</taxon>
        <taxon>Nonomuraea</taxon>
    </lineage>
</organism>
<evidence type="ECO:0000313" key="1">
    <source>
        <dbReference type="EMBL" id="MFI6504450.1"/>
    </source>
</evidence>
<dbReference type="Proteomes" id="UP001612741">
    <property type="component" value="Unassembled WGS sequence"/>
</dbReference>
<gene>
    <name evidence="1" type="ORF">ACIBG2_44195</name>
</gene>
<keyword evidence="2" id="KW-1185">Reference proteome</keyword>
<protein>
    <submittedName>
        <fullName evidence="1">Uncharacterized protein</fullName>
    </submittedName>
</protein>
<dbReference type="EMBL" id="JBITGY010000015">
    <property type="protein sequence ID" value="MFI6504450.1"/>
    <property type="molecule type" value="Genomic_DNA"/>
</dbReference>
<proteinExistence type="predicted"/>
<dbReference type="RefSeq" id="WP_397090195.1">
    <property type="nucleotide sequence ID" value="NZ_JBITGY010000015.1"/>
</dbReference>
<comment type="caution">
    <text evidence="1">The sequence shown here is derived from an EMBL/GenBank/DDBJ whole genome shotgun (WGS) entry which is preliminary data.</text>
</comment>
<reference evidence="1 2" key="1">
    <citation type="submission" date="2024-10" db="EMBL/GenBank/DDBJ databases">
        <title>The Natural Products Discovery Center: Release of the First 8490 Sequenced Strains for Exploring Actinobacteria Biosynthetic Diversity.</title>
        <authorList>
            <person name="Kalkreuter E."/>
            <person name="Kautsar S.A."/>
            <person name="Yang D."/>
            <person name="Bader C.D."/>
            <person name="Teijaro C.N."/>
            <person name="Fluegel L."/>
            <person name="Davis C.M."/>
            <person name="Simpson J.R."/>
            <person name="Lauterbach L."/>
            <person name="Steele A.D."/>
            <person name="Gui C."/>
            <person name="Meng S."/>
            <person name="Li G."/>
            <person name="Viehrig K."/>
            <person name="Ye F."/>
            <person name="Su P."/>
            <person name="Kiefer A.F."/>
            <person name="Nichols A."/>
            <person name="Cepeda A.J."/>
            <person name="Yan W."/>
            <person name="Fan B."/>
            <person name="Jiang Y."/>
            <person name="Adhikari A."/>
            <person name="Zheng C.-J."/>
            <person name="Schuster L."/>
            <person name="Cowan T.M."/>
            <person name="Smanski M.J."/>
            <person name="Chevrette M.G."/>
            <person name="De Carvalho L.P.S."/>
            <person name="Shen B."/>
        </authorList>
    </citation>
    <scope>NUCLEOTIDE SEQUENCE [LARGE SCALE GENOMIC DNA]</scope>
    <source>
        <strain evidence="1 2">NPDC050545</strain>
    </source>
</reference>
<sequence length="83" mass="9337">MCPRLRRKDDSWNPTHGTWYGKADVPAGPDGKRISLRLGGFKTETDQNAYYDKAGDLLAIPDAGPDGHEARMEILKMIRAEHR</sequence>
<accession>A0ABW7Z8F5</accession>
<name>A0ABW7Z8F5_9ACTN</name>